<feature type="region of interest" description="Disordered" evidence="1">
    <location>
        <begin position="40"/>
        <end position="676"/>
    </location>
</feature>
<feature type="compositionally biased region" description="Polar residues" evidence="1">
    <location>
        <begin position="368"/>
        <end position="382"/>
    </location>
</feature>
<feature type="compositionally biased region" description="Low complexity" evidence="1">
    <location>
        <begin position="656"/>
        <end position="673"/>
    </location>
</feature>
<feature type="compositionally biased region" description="Pro residues" evidence="1">
    <location>
        <begin position="342"/>
        <end position="355"/>
    </location>
</feature>
<feature type="compositionally biased region" description="Pro residues" evidence="1">
    <location>
        <begin position="492"/>
        <end position="506"/>
    </location>
</feature>
<comment type="caution">
    <text evidence="2">The sequence shown here is derived from an EMBL/GenBank/DDBJ whole genome shotgun (WGS) entry which is preliminary data.</text>
</comment>
<evidence type="ECO:0000256" key="1">
    <source>
        <dbReference type="SAM" id="MobiDB-lite"/>
    </source>
</evidence>
<protein>
    <submittedName>
        <fullName evidence="2">Uncharacterized protein</fullName>
    </submittedName>
</protein>
<dbReference type="OrthoDB" id="5151921at2759"/>
<feature type="compositionally biased region" description="Polar residues" evidence="1">
    <location>
        <begin position="785"/>
        <end position="806"/>
    </location>
</feature>
<feature type="compositionally biased region" description="Basic and acidic residues" evidence="1">
    <location>
        <begin position="478"/>
        <end position="488"/>
    </location>
</feature>
<feature type="compositionally biased region" description="Polar residues" evidence="1">
    <location>
        <begin position="562"/>
        <end position="574"/>
    </location>
</feature>
<sequence>MDGTYNNPYAQGQSPLTPDTPSGGAYKVNVNRSKTRKWVEAKVQNYDGDDWGDEYSDEDEPEPVPPPPPVSRITTGLRPVGQRLPSETRPSTRLADITASGSPNTSGPPSLQLQTGQSVTGASGHGVPPIPAHVQDSARSTPSPIAGRTASPVPLPSQQRQASFPLEPRSSTPLSQTTSSTPARVSPLSHPSELYRPEEDRKSTASPLFTRDNVASKPAEKSTPPSEETGHQVINAPPTAEPVVDPPAEQRGSVSLLPDMKRLSIFSSDFFSSSSKNEPQDVKAEPPGNKPKEIGQPDNVGKEVPKSDESANNTAESRPQWNEPSFSVTGPAVGLVSQAPVLPIPDPRSVPPLRTPSPNAKGTIPSEPMSSTSARTMNSEITPTEPLQPRRPDLSPADYEPQPIQSEPINLSASTSSPVKESDMLSDEILRTLSPVGATPPPLSAGAESSKQLAPGTRQDTRSSSYTLRDYDSYWEDSTDKPAPESKDPAPATAPPRDPTPEPQPLVPQADGSAIAPVMSPSSDETPGLRKRFSWEADFENKALKTQQPTGEPPKVGLASTEAPSSLGQSNIQSPKDAVSDITSPRSDTPKIVIPPTSEDSATPPPVQPLPSMLEPASPVSTRPEETTSQGAEERRPSVLSDKMPSETLSRVVSETPPLDTQSTTSTTPLTKPRPIPQVKGVKEIMAMGTSEKRITEYEESRKAFAEADLGLETWILAIKQQHPEFANVTSSFSGNEYQASVAGASVAGSNASSAPAQAPYYQQYLNASSPTTTGPPPAGRSRMGGSSLSTQATSAFGNSSNQIGSKSKELMHSAGKMGKGLFSKGRSKLRGTGDKVFH</sequence>
<feature type="compositionally biased region" description="Low complexity" evidence="1">
    <location>
        <begin position="264"/>
        <end position="275"/>
    </location>
</feature>
<dbReference type="Proteomes" id="UP000777438">
    <property type="component" value="Unassembled WGS sequence"/>
</dbReference>
<evidence type="ECO:0000313" key="3">
    <source>
        <dbReference type="Proteomes" id="UP000777438"/>
    </source>
</evidence>
<feature type="compositionally biased region" description="Basic and acidic residues" evidence="1">
    <location>
        <begin position="533"/>
        <end position="543"/>
    </location>
</feature>
<proteinExistence type="predicted"/>
<feature type="compositionally biased region" description="Basic and acidic residues" evidence="1">
    <location>
        <begin position="278"/>
        <end position="309"/>
    </location>
</feature>
<feature type="region of interest" description="Disordered" evidence="1">
    <location>
        <begin position="1"/>
        <end position="27"/>
    </location>
</feature>
<accession>A0A9P8W1S0</accession>
<dbReference type="EMBL" id="JAGPYM010000013">
    <property type="protein sequence ID" value="KAH6887916.1"/>
    <property type="molecule type" value="Genomic_DNA"/>
</dbReference>
<reference evidence="2 3" key="1">
    <citation type="journal article" date="2021" name="Nat. Commun.">
        <title>Genetic determinants of endophytism in the Arabidopsis root mycobiome.</title>
        <authorList>
            <person name="Mesny F."/>
            <person name="Miyauchi S."/>
            <person name="Thiergart T."/>
            <person name="Pickel B."/>
            <person name="Atanasova L."/>
            <person name="Karlsson M."/>
            <person name="Huettel B."/>
            <person name="Barry K.W."/>
            <person name="Haridas S."/>
            <person name="Chen C."/>
            <person name="Bauer D."/>
            <person name="Andreopoulos W."/>
            <person name="Pangilinan J."/>
            <person name="LaButti K."/>
            <person name="Riley R."/>
            <person name="Lipzen A."/>
            <person name="Clum A."/>
            <person name="Drula E."/>
            <person name="Henrissat B."/>
            <person name="Kohler A."/>
            <person name="Grigoriev I.V."/>
            <person name="Martin F.M."/>
            <person name="Hacquard S."/>
        </authorList>
    </citation>
    <scope>NUCLEOTIDE SEQUENCE [LARGE SCALE GENOMIC DNA]</scope>
    <source>
        <strain evidence="2 3">MPI-CAGE-CH-0241</strain>
    </source>
</reference>
<feature type="compositionally biased region" description="Polar residues" evidence="1">
    <location>
        <begin position="310"/>
        <end position="328"/>
    </location>
</feature>
<gene>
    <name evidence="2" type="ORF">B0T10DRAFT_562349</name>
</gene>
<feature type="compositionally biased region" description="Low complexity" evidence="1">
    <location>
        <begin position="168"/>
        <end position="182"/>
    </location>
</feature>
<feature type="region of interest" description="Disordered" evidence="1">
    <location>
        <begin position="767"/>
        <end position="839"/>
    </location>
</feature>
<dbReference type="AlphaFoldDB" id="A0A9P8W1S0"/>
<feature type="compositionally biased region" description="Basic and acidic residues" evidence="1">
    <location>
        <begin position="193"/>
        <end position="203"/>
    </location>
</feature>
<keyword evidence="3" id="KW-1185">Reference proteome</keyword>
<evidence type="ECO:0000313" key="2">
    <source>
        <dbReference type="EMBL" id="KAH6887916.1"/>
    </source>
</evidence>
<name>A0A9P8W1S0_9HYPO</name>
<organism evidence="2 3">
    <name type="scientific">Thelonectria olida</name>
    <dbReference type="NCBI Taxonomy" id="1576542"/>
    <lineage>
        <taxon>Eukaryota</taxon>
        <taxon>Fungi</taxon>
        <taxon>Dikarya</taxon>
        <taxon>Ascomycota</taxon>
        <taxon>Pezizomycotina</taxon>
        <taxon>Sordariomycetes</taxon>
        <taxon>Hypocreomycetidae</taxon>
        <taxon>Hypocreales</taxon>
        <taxon>Nectriaceae</taxon>
        <taxon>Thelonectria</taxon>
    </lineage>
</organism>
<feature type="compositionally biased region" description="Polar residues" evidence="1">
    <location>
        <begin position="403"/>
        <end position="419"/>
    </location>
</feature>
<feature type="compositionally biased region" description="Polar residues" evidence="1">
    <location>
        <begin position="1"/>
        <end position="20"/>
    </location>
</feature>
<feature type="compositionally biased region" description="Polar residues" evidence="1">
    <location>
        <begin position="99"/>
        <end position="121"/>
    </location>
</feature>
<feature type="compositionally biased region" description="Acidic residues" evidence="1">
    <location>
        <begin position="47"/>
        <end position="62"/>
    </location>
</feature>